<proteinExistence type="predicted"/>
<sequence length="109" mass="12769">MNTEQLRDLAHYIDNYFDPKCSKEDAELLRNTADEIERLRTENERLRSLIGEWAYSADERAIHLRSGDLSESIDKRHYDACEALVKAVGFPRLARQEFETDDLRRDLPA</sequence>
<reference evidence="1" key="1">
    <citation type="submission" date="2020-05" db="EMBL/GenBank/DDBJ databases">
        <authorList>
            <person name="Chiriac C."/>
            <person name="Salcher M."/>
            <person name="Ghai R."/>
            <person name="Kavagutti S V."/>
        </authorList>
    </citation>
    <scope>NUCLEOTIDE SEQUENCE</scope>
</reference>
<name>A0A6J7EQM9_9ZZZZ</name>
<gene>
    <name evidence="1" type="ORF">UFOPK3472_00936</name>
</gene>
<organism evidence="1">
    <name type="scientific">freshwater metagenome</name>
    <dbReference type="NCBI Taxonomy" id="449393"/>
    <lineage>
        <taxon>unclassified sequences</taxon>
        <taxon>metagenomes</taxon>
        <taxon>ecological metagenomes</taxon>
    </lineage>
</organism>
<protein>
    <submittedName>
        <fullName evidence="1">Unannotated protein</fullName>
    </submittedName>
</protein>
<dbReference type="EMBL" id="CAFBLX010000044">
    <property type="protein sequence ID" value="CAB4883958.1"/>
    <property type="molecule type" value="Genomic_DNA"/>
</dbReference>
<accession>A0A6J7EQM9</accession>
<dbReference type="AlphaFoldDB" id="A0A6J7EQM9"/>
<evidence type="ECO:0000313" key="1">
    <source>
        <dbReference type="EMBL" id="CAB4883958.1"/>
    </source>
</evidence>